<dbReference type="GO" id="GO:0016747">
    <property type="term" value="F:acyltransferase activity, transferring groups other than amino-acyl groups"/>
    <property type="evidence" value="ECO:0007669"/>
    <property type="project" value="InterPro"/>
</dbReference>
<dbReference type="RefSeq" id="WP_216941667.1">
    <property type="nucleotide sequence ID" value="NZ_CP077062.1"/>
</dbReference>
<keyword evidence="3" id="KW-1185">Reference proteome</keyword>
<protein>
    <submittedName>
        <fullName evidence="2">GNAT family N-acetyltransferase</fullName>
    </submittedName>
</protein>
<dbReference type="Pfam" id="PF13302">
    <property type="entry name" value="Acetyltransf_3"/>
    <property type="match status" value="1"/>
</dbReference>
<organism evidence="2 3">
    <name type="scientific">Nocardioides panacis</name>
    <dbReference type="NCBI Taxonomy" id="2849501"/>
    <lineage>
        <taxon>Bacteria</taxon>
        <taxon>Bacillati</taxon>
        <taxon>Actinomycetota</taxon>
        <taxon>Actinomycetes</taxon>
        <taxon>Propionibacteriales</taxon>
        <taxon>Nocardioidaceae</taxon>
        <taxon>Nocardioides</taxon>
    </lineage>
</organism>
<reference evidence="2" key="1">
    <citation type="submission" date="2021-06" db="EMBL/GenBank/DDBJ databases">
        <title>Complete genome sequence of Nocardioides sp. G188.</title>
        <authorList>
            <person name="Im W.-T."/>
        </authorList>
    </citation>
    <scope>NUCLEOTIDE SEQUENCE</scope>
    <source>
        <strain evidence="2">G188</strain>
    </source>
</reference>
<gene>
    <name evidence="2" type="ORF">KRR39_08860</name>
</gene>
<dbReference type="PANTHER" id="PTHR43610">
    <property type="entry name" value="BLL6696 PROTEIN"/>
    <property type="match status" value="1"/>
</dbReference>
<feature type="domain" description="N-acetyltransferase" evidence="1">
    <location>
        <begin position="12"/>
        <end position="148"/>
    </location>
</feature>
<dbReference type="EMBL" id="CP077062">
    <property type="protein sequence ID" value="QWZ09821.1"/>
    <property type="molecule type" value="Genomic_DNA"/>
</dbReference>
<sequence>MEHDLHLTGPVVTLVPLATAHAAALAGLGDAAAYAWHTSPLPLTPDTAQQSIEALLDDTTTLGFAVTSSSDGGLRGITSFYEHVPSVPRVEIGHTYYGRDFWGGDTNPHAKLLMLGHAFDTWSCERVALRCDADNTRSAGAIRRLGAQPEGVLRGHRRRHDGTVADTAYFSVLRAEWPVVRAGLLARTEPGA</sequence>
<accession>A0A975T1I4</accession>
<evidence type="ECO:0000259" key="1">
    <source>
        <dbReference type="Pfam" id="PF13302"/>
    </source>
</evidence>
<dbReference type="Proteomes" id="UP000683575">
    <property type="component" value="Chromosome"/>
</dbReference>
<dbReference type="KEGG" id="nps:KRR39_08860"/>
<evidence type="ECO:0000313" key="3">
    <source>
        <dbReference type="Proteomes" id="UP000683575"/>
    </source>
</evidence>
<name>A0A975T1I4_9ACTN</name>
<dbReference type="AlphaFoldDB" id="A0A975T1I4"/>
<dbReference type="PANTHER" id="PTHR43610:SF1">
    <property type="entry name" value="N-ACETYLTRANSFERASE DOMAIN-CONTAINING PROTEIN"/>
    <property type="match status" value="1"/>
</dbReference>
<proteinExistence type="predicted"/>
<evidence type="ECO:0000313" key="2">
    <source>
        <dbReference type="EMBL" id="QWZ09821.1"/>
    </source>
</evidence>
<dbReference type="InterPro" id="IPR000182">
    <property type="entry name" value="GNAT_dom"/>
</dbReference>